<feature type="region of interest" description="Disordered" evidence="7">
    <location>
        <begin position="130"/>
        <end position="228"/>
    </location>
</feature>
<dbReference type="Gene3D" id="1.20.5.170">
    <property type="match status" value="1"/>
</dbReference>
<dbReference type="EMBL" id="KB467831">
    <property type="protein sequence ID" value="PCH33294.1"/>
    <property type="molecule type" value="Genomic_DNA"/>
</dbReference>
<feature type="compositionally biased region" description="Low complexity" evidence="7">
    <location>
        <begin position="83"/>
        <end position="99"/>
    </location>
</feature>
<feature type="compositionally biased region" description="Low complexity" evidence="7">
    <location>
        <begin position="180"/>
        <end position="202"/>
    </location>
</feature>
<comment type="subcellular location">
    <subcellularLocation>
        <location evidence="1">Nucleus</location>
    </subcellularLocation>
</comment>
<keyword evidence="2" id="KW-0805">Transcription regulation</keyword>
<dbReference type="PANTHER" id="PTHR13044:SF14">
    <property type="entry name" value="CRYPTOCEPHAL, ISOFORM A"/>
    <property type="match status" value="1"/>
</dbReference>
<evidence type="ECO:0000256" key="4">
    <source>
        <dbReference type="ARBA" id="ARBA00023163"/>
    </source>
</evidence>
<evidence type="ECO:0000313" key="10">
    <source>
        <dbReference type="Proteomes" id="UP000218811"/>
    </source>
</evidence>
<feature type="domain" description="BZIP" evidence="8">
    <location>
        <begin position="219"/>
        <end position="273"/>
    </location>
</feature>
<feature type="compositionally biased region" description="Polar residues" evidence="7">
    <location>
        <begin position="292"/>
        <end position="302"/>
    </location>
</feature>
<protein>
    <recommendedName>
        <fullName evidence="8">BZIP domain-containing protein</fullName>
    </recommendedName>
</protein>
<dbReference type="GO" id="GO:0005634">
    <property type="term" value="C:nucleus"/>
    <property type="evidence" value="ECO:0007669"/>
    <property type="project" value="UniProtKB-SubCell"/>
</dbReference>
<dbReference type="SMART" id="SM00338">
    <property type="entry name" value="BRLZ"/>
    <property type="match status" value="1"/>
</dbReference>
<keyword evidence="10" id="KW-1185">Reference proteome</keyword>
<feature type="region of interest" description="Disordered" evidence="7">
    <location>
        <begin position="1"/>
        <end position="43"/>
    </location>
</feature>
<feature type="compositionally biased region" description="Basic and acidic residues" evidence="7">
    <location>
        <begin position="314"/>
        <end position="331"/>
    </location>
</feature>
<evidence type="ECO:0000259" key="8">
    <source>
        <dbReference type="PROSITE" id="PS50217"/>
    </source>
</evidence>
<evidence type="ECO:0000256" key="5">
    <source>
        <dbReference type="ARBA" id="ARBA00023242"/>
    </source>
</evidence>
<dbReference type="PROSITE" id="PS50217">
    <property type="entry name" value="BZIP"/>
    <property type="match status" value="1"/>
</dbReference>
<proteinExistence type="predicted"/>
<dbReference type="PROSITE" id="PS00036">
    <property type="entry name" value="BZIP_BASIC"/>
    <property type="match status" value="1"/>
</dbReference>
<accession>A0A2H3J9G3</accession>
<feature type="compositionally biased region" description="Low complexity" evidence="7">
    <location>
        <begin position="130"/>
        <end position="140"/>
    </location>
</feature>
<feature type="coiled-coil region" evidence="6">
    <location>
        <begin position="240"/>
        <end position="274"/>
    </location>
</feature>
<dbReference type="Pfam" id="PF07716">
    <property type="entry name" value="bZIP_2"/>
    <property type="match status" value="1"/>
</dbReference>
<keyword evidence="5" id="KW-0539">Nucleus</keyword>
<evidence type="ECO:0000256" key="2">
    <source>
        <dbReference type="ARBA" id="ARBA00023015"/>
    </source>
</evidence>
<reference evidence="9 10" key="1">
    <citation type="journal article" date="2012" name="Science">
        <title>The Paleozoic origin of enzymatic lignin decomposition reconstructed from 31 fungal genomes.</title>
        <authorList>
            <person name="Floudas D."/>
            <person name="Binder M."/>
            <person name="Riley R."/>
            <person name="Barry K."/>
            <person name="Blanchette R.A."/>
            <person name="Henrissat B."/>
            <person name="Martinez A.T."/>
            <person name="Otillar R."/>
            <person name="Spatafora J.W."/>
            <person name="Yadav J.S."/>
            <person name="Aerts A."/>
            <person name="Benoit I."/>
            <person name="Boyd A."/>
            <person name="Carlson A."/>
            <person name="Copeland A."/>
            <person name="Coutinho P.M."/>
            <person name="de Vries R.P."/>
            <person name="Ferreira P."/>
            <person name="Findley K."/>
            <person name="Foster B."/>
            <person name="Gaskell J."/>
            <person name="Glotzer D."/>
            <person name="Gorecki P."/>
            <person name="Heitman J."/>
            <person name="Hesse C."/>
            <person name="Hori C."/>
            <person name="Igarashi K."/>
            <person name="Jurgens J.A."/>
            <person name="Kallen N."/>
            <person name="Kersten P."/>
            <person name="Kohler A."/>
            <person name="Kuees U."/>
            <person name="Kumar T.K.A."/>
            <person name="Kuo A."/>
            <person name="LaButti K."/>
            <person name="Larrondo L.F."/>
            <person name="Lindquist E."/>
            <person name="Ling A."/>
            <person name="Lombard V."/>
            <person name="Lucas S."/>
            <person name="Lundell T."/>
            <person name="Martin R."/>
            <person name="McLaughlin D.J."/>
            <person name="Morgenstern I."/>
            <person name="Morin E."/>
            <person name="Murat C."/>
            <person name="Nagy L.G."/>
            <person name="Nolan M."/>
            <person name="Ohm R.A."/>
            <person name="Patyshakuliyeva A."/>
            <person name="Rokas A."/>
            <person name="Ruiz-Duenas F.J."/>
            <person name="Sabat G."/>
            <person name="Salamov A."/>
            <person name="Samejima M."/>
            <person name="Schmutz J."/>
            <person name="Slot J.C."/>
            <person name="St John F."/>
            <person name="Stenlid J."/>
            <person name="Sun H."/>
            <person name="Sun S."/>
            <person name="Syed K."/>
            <person name="Tsang A."/>
            <person name="Wiebenga A."/>
            <person name="Young D."/>
            <person name="Pisabarro A."/>
            <person name="Eastwood D.C."/>
            <person name="Martin F."/>
            <person name="Cullen D."/>
            <person name="Grigoriev I.V."/>
            <person name="Hibbett D.S."/>
        </authorList>
    </citation>
    <scope>NUCLEOTIDE SEQUENCE [LARGE SCALE GENOMIC DNA]</scope>
    <source>
        <strain evidence="9 10">MD-104</strain>
    </source>
</reference>
<feature type="region of interest" description="Disordered" evidence="7">
    <location>
        <begin position="83"/>
        <end position="112"/>
    </location>
</feature>
<organism evidence="9 10">
    <name type="scientific">Wolfiporia cocos (strain MD-104)</name>
    <name type="common">Brown rot fungus</name>
    <dbReference type="NCBI Taxonomy" id="742152"/>
    <lineage>
        <taxon>Eukaryota</taxon>
        <taxon>Fungi</taxon>
        <taxon>Dikarya</taxon>
        <taxon>Basidiomycota</taxon>
        <taxon>Agaricomycotina</taxon>
        <taxon>Agaricomycetes</taxon>
        <taxon>Polyporales</taxon>
        <taxon>Phaeolaceae</taxon>
        <taxon>Wolfiporia</taxon>
    </lineage>
</organism>
<keyword evidence="4" id="KW-0804">Transcription</keyword>
<dbReference type="SUPFAM" id="SSF57959">
    <property type="entry name" value="Leucine zipper domain"/>
    <property type="match status" value="1"/>
</dbReference>
<dbReference type="GO" id="GO:0000977">
    <property type="term" value="F:RNA polymerase II transcription regulatory region sequence-specific DNA binding"/>
    <property type="evidence" value="ECO:0007669"/>
    <property type="project" value="TreeGrafter"/>
</dbReference>
<feature type="compositionally biased region" description="Low complexity" evidence="7">
    <location>
        <begin position="151"/>
        <end position="169"/>
    </location>
</feature>
<sequence length="331" mass="36415">MDNSQNLPPGSVPHDYQASHRRARSFSQPVASHPVAGPSSRPDQFDFSFPGSYAHSYNAMPAFTQGYDEMAFARALLALQQTPMAQQQQMQPPVQSSSSMPPPPVPGIPNPTQALLAALPWLQYLQMQSQYGQQQQQSHQAHFMPPPPTPQTQSHPQQQPQQLPQQLPSFDNARQHAGFTTSPTQSDTSPPSPSSPTTNTPSPETPADPVEVDQTVIVEDKRRRNTAASARFRIKKKQWTLNLERTISELSSRVQELEGEAAELRRENGWLKEIVMLKSKRFGAPVPDMNAAGTSSSPSLESQKPPGDEGDGEESNRAPSAEEKGKERQSP</sequence>
<dbReference type="InterPro" id="IPR004827">
    <property type="entry name" value="bZIP"/>
</dbReference>
<dbReference type="PANTHER" id="PTHR13044">
    <property type="entry name" value="ACTIVATING TRANSCRIPTION FACTOR ATF 4/5"/>
    <property type="match status" value="1"/>
</dbReference>
<keyword evidence="3" id="KW-0238">DNA-binding</keyword>
<dbReference type="AlphaFoldDB" id="A0A2H3J9G3"/>
<evidence type="ECO:0000256" key="3">
    <source>
        <dbReference type="ARBA" id="ARBA00023125"/>
    </source>
</evidence>
<dbReference type="InterPro" id="IPR046347">
    <property type="entry name" value="bZIP_sf"/>
</dbReference>
<dbReference type="GO" id="GO:0001228">
    <property type="term" value="F:DNA-binding transcription activator activity, RNA polymerase II-specific"/>
    <property type="evidence" value="ECO:0007669"/>
    <property type="project" value="TreeGrafter"/>
</dbReference>
<dbReference type="OrthoDB" id="1939598at2759"/>
<evidence type="ECO:0000256" key="6">
    <source>
        <dbReference type="SAM" id="Coils"/>
    </source>
</evidence>
<name>A0A2H3J9G3_WOLCO</name>
<gene>
    <name evidence="9" type="ORF">WOLCODRAFT_135037</name>
</gene>
<feature type="region of interest" description="Disordered" evidence="7">
    <location>
        <begin position="282"/>
        <end position="331"/>
    </location>
</feature>
<keyword evidence="6" id="KW-0175">Coiled coil</keyword>
<dbReference type="STRING" id="742152.A0A2H3J9G3"/>
<dbReference type="Proteomes" id="UP000218811">
    <property type="component" value="Unassembled WGS sequence"/>
</dbReference>
<dbReference type="CDD" id="cd14705">
    <property type="entry name" value="bZIP_Zip1"/>
    <property type="match status" value="1"/>
</dbReference>
<feature type="compositionally biased region" description="Pro residues" evidence="7">
    <location>
        <begin position="100"/>
        <end position="109"/>
    </location>
</feature>
<evidence type="ECO:0000256" key="7">
    <source>
        <dbReference type="SAM" id="MobiDB-lite"/>
    </source>
</evidence>
<evidence type="ECO:0000313" key="9">
    <source>
        <dbReference type="EMBL" id="PCH33294.1"/>
    </source>
</evidence>
<dbReference type="OMA" id="PWLQYLQ"/>
<evidence type="ECO:0000256" key="1">
    <source>
        <dbReference type="ARBA" id="ARBA00004123"/>
    </source>
</evidence>